<reference evidence="1 2" key="1">
    <citation type="submission" date="2019-09" db="EMBL/GenBank/DDBJ databases">
        <title>Genome sequence of Rhodovastum atsumiense, a diverse member of the Acetobacteraceae family of non-sulfur purple photosynthetic bacteria.</title>
        <authorList>
            <person name="Meyer T."/>
            <person name="Kyndt J."/>
        </authorList>
    </citation>
    <scope>NUCLEOTIDE SEQUENCE [LARGE SCALE GENOMIC DNA]</scope>
    <source>
        <strain evidence="1 2">DSM 21279</strain>
    </source>
</reference>
<evidence type="ECO:0000313" key="2">
    <source>
        <dbReference type="Proteomes" id="UP000325255"/>
    </source>
</evidence>
<organism evidence="1 2">
    <name type="scientific">Rhodovastum atsumiense</name>
    <dbReference type="NCBI Taxonomy" id="504468"/>
    <lineage>
        <taxon>Bacteria</taxon>
        <taxon>Pseudomonadati</taxon>
        <taxon>Pseudomonadota</taxon>
        <taxon>Alphaproteobacteria</taxon>
        <taxon>Acetobacterales</taxon>
        <taxon>Acetobacteraceae</taxon>
        <taxon>Rhodovastum</taxon>
    </lineage>
</organism>
<dbReference type="Proteomes" id="UP000325255">
    <property type="component" value="Unassembled WGS sequence"/>
</dbReference>
<name>A0A5M6IKA1_9PROT</name>
<evidence type="ECO:0000313" key="1">
    <source>
        <dbReference type="EMBL" id="KAA5607988.1"/>
    </source>
</evidence>
<dbReference type="EMBL" id="VWPK01000118">
    <property type="protein sequence ID" value="KAA5607988.1"/>
    <property type="molecule type" value="Genomic_DNA"/>
</dbReference>
<comment type="caution">
    <text evidence="1">The sequence shown here is derived from an EMBL/GenBank/DDBJ whole genome shotgun (WGS) entry which is preliminary data.</text>
</comment>
<dbReference type="RefSeq" id="WP_150045773.1">
    <property type="nucleotide sequence ID" value="NZ_OW485601.1"/>
</dbReference>
<keyword evidence="2" id="KW-1185">Reference proteome</keyword>
<accession>A0A5M6IKA1</accession>
<protein>
    <submittedName>
        <fullName evidence="1">Uncharacterized protein</fullName>
    </submittedName>
</protein>
<sequence length="210" mass="23934">MLTHDAHQTSDPYVTIWGSLLHHVPPSPGIKMDDINRFNDVMQSADWMREWAPVDIEDHHSDPHHCTSCFVGHDTRDMMYQAHRLWLVTAAAMAEQPVSGEPDFDPGLNVLVAALDDRFQGSVDLVRVRPDTDKDALLVQHFFTRESGCWVLYPPFYWTKAGPSTYQDENATETQQRLVRQSCERTLRLVTTVCTVGKALKARIEAENPF</sequence>
<dbReference type="AlphaFoldDB" id="A0A5M6IKA1"/>
<proteinExistence type="predicted"/>
<gene>
    <name evidence="1" type="ORF">F1189_31240</name>
</gene>